<evidence type="ECO:0000256" key="8">
    <source>
        <dbReference type="ARBA" id="ARBA00022932"/>
    </source>
</evidence>
<evidence type="ECO:0000256" key="5">
    <source>
        <dbReference type="ARBA" id="ARBA00022679"/>
    </source>
</evidence>
<sequence length="379" mass="43062">MLTPKRDIYLSLAGIVYSLILNNNYKDNKMKTTIHTKQFKNRVTIASNYVPKGKDDKQVISFYYISKEFLQIKATDFIETIEFKINCIDLDQFEPFSVNGKQLAQILKVIKSDTFSLEVDDSFLHIKDGRNKAKIEKYADVVDFEIEDKVINTFELTQTIIAALRNSQHSIDLNCPKIELTGALIDAKNGYLNVVSSDTRRLTVQNVSTSDKNYEFILPLQAINTISKYFSSSSVTVNITESRIFVANDTNRYSCKKINGIYVDYNRVIPKTFKLTVDVDKALFYSLINDASVIDKQVIVDISNNTIKASAVDKSVTCEEPLENIEGINMIMVFNSRYLLEFLDICHDGDITINFNDAKLPILLTQGNLTEVIMPIVLE</sequence>
<evidence type="ECO:0000313" key="14">
    <source>
        <dbReference type="EMBL" id="RXK14976.1"/>
    </source>
</evidence>
<comment type="subcellular location">
    <subcellularLocation>
        <location evidence="1">Cytoplasm</location>
    </subcellularLocation>
</comment>
<dbReference type="PANTHER" id="PTHR30478:SF0">
    <property type="entry name" value="BETA SLIDING CLAMP"/>
    <property type="match status" value="1"/>
</dbReference>
<dbReference type="Gene3D" id="3.70.10.10">
    <property type="match status" value="1"/>
</dbReference>
<dbReference type="GO" id="GO:0005737">
    <property type="term" value="C:cytoplasm"/>
    <property type="evidence" value="ECO:0007669"/>
    <property type="project" value="UniProtKB-SubCell"/>
</dbReference>
<keyword evidence="7" id="KW-0235">DNA replication</keyword>
<dbReference type="GO" id="GO:0008408">
    <property type="term" value="F:3'-5' exonuclease activity"/>
    <property type="evidence" value="ECO:0007669"/>
    <property type="project" value="InterPro"/>
</dbReference>
<dbReference type="SMART" id="SM00480">
    <property type="entry name" value="POL3Bc"/>
    <property type="match status" value="1"/>
</dbReference>
<comment type="similarity">
    <text evidence="2">Belongs to the beta sliding clamp family.</text>
</comment>
<evidence type="ECO:0000256" key="1">
    <source>
        <dbReference type="ARBA" id="ARBA00004496"/>
    </source>
</evidence>
<evidence type="ECO:0000256" key="2">
    <source>
        <dbReference type="ARBA" id="ARBA00010752"/>
    </source>
</evidence>
<proteinExistence type="inferred from homology"/>
<feature type="domain" description="DNA polymerase III beta sliding clamp C-terminal" evidence="13">
    <location>
        <begin position="267"/>
        <end position="375"/>
    </location>
</feature>
<evidence type="ECO:0000313" key="15">
    <source>
        <dbReference type="Proteomes" id="UP000290092"/>
    </source>
</evidence>
<keyword evidence="9" id="KW-0238">DNA-binding</keyword>
<dbReference type="GO" id="GO:0003677">
    <property type="term" value="F:DNA binding"/>
    <property type="evidence" value="ECO:0007669"/>
    <property type="project" value="UniProtKB-KW"/>
</dbReference>
<dbReference type="Gene3D" id="3.10.150.10">
    <property type="entry name" value="DNA Polymerase III, subunit A, domain 2"/>
    <property type="match status" value="1"/>
</dbReference>
<evidence type="ECO:0000259" key="13">
    <source>
        <dbReference type="Pfam" id="PF02768"/>
    </source>
</evidence>
<feature type="domain" description="DNA polymerase III beta sliding clamp central" evidence="12">
    <location>
        <begin position="162"/>
        <end position="262"/>
    </location>
</feature>
<dbReference type="InterPro" id="IPR046938">
    <property type="entry name" value="DNA_clamp_sf"/>
</dbReference>
<protein>
    <recommendedName>
        <fullName evidence="3">Beta sliding clamp</fullName>
    </recommendedName>
    <alternativeName>
        <fullName evidence="11">Beta-clamp processivity factor</fullName>
    </alternativeName>
    <alternativeName>
        <fullName evidence="10">DNA polymerase III beta sliding clamp subunit</fullName>
    </alternativeName>
</protein>
<keyword evidence="8" id="KW-0239">DNA-directed DNA polymerase</keyword>
<evidence type="ECO:0000256" key="4">
    <source>
        <dbReference type="ARBA" id="ARBA00022490"/>
    </source>
</evidence>
<dbReference type="Pfam" id="PF02768">
    <property type="entry name" value="DNA_pol3_beta_3"/>
    <property type="match status" value="1"/>
</dbReference>
<name>A0AAX2AFJ7_9BACT</name>
<evidence type="ECO:0000259" key="12">
    <source>
        <dbReference type="Pfam" id="PF02767"/>
    </source>
</evidence>
<dbReference type="Pfam" id="PF02767">
    <property type="entry name" value="DNA_pol3_beta_2"/>
    <property type="match status" value="1"/>
</dbReference>
<keyword evidence="5" id="KW-0808">Transferase</keyword>
<evidence type="ECO:0000256" key="3">
    <source>
        <dbReference type="ARBA" id="ARBA00021035"/>
    </source>
</evidence>
<keyword evidence="6" id="KW-0548">Nucleotidyltransferase</keyword>
<dbReference type="GO" id="GO:0009360">
    <property type="term" value="C:DNA polymerase III complex"/>
    <property type="evidence" value="ECO:0007669"/>
    <property type="project" value="InterPro"/>
</dbReference>
<organism evidence="14 15">
    <name type="scientific">Malaciobacter mytili LMG 24559</name>
    <dbReference type="NCBI Taxonomy" id="1032238"/>
    <lineage>
        <taxon>Bacteria</taxon>
        <taxon>Pseudomonadati</taxon>
        <taxon>Campylobacterota</taxon>
        <taxon>Epsilonproteobacteria</taxon>
        <taxon>Campylobacterales</taxon>
        <taxon>Arcobacteraceae</taxon>
        <taxon>Malaciobacter</taxon>
    </lineage>
</organism>
<evidence type="ECO:0000256" key="7">
    <source>
        <dbReference type="ARBA" id="ARBA00022705"/>
    </source>
</evidence>
<keyword evidence="15" id="KW-1185">Reference proteome</keyword>
<dbReference type="EMBL" id="NXID01000046">
    <property type="protein sequence ID" value="RXK14976.1"/>
    <property type="molecule type" value="Genomic_DNA"/>
</dbReference>
<dbReference type="GO" id="GO:0003887">
    <property type="term" value="F:DNA-directed DNA polymerase activity"/>
    <property type="evidence" value="ECO:0007669"/>
    <property type="project" value="UniProtKB-KW"/>
</dbReference>
<evidence type="ECO:0000256" key="6">
    <source>
        <dbReference type="ARBA" id="ARBA00022695"/>
    </source>
</evidence>
<accession>A0AAX2AFJ7</accession>
<dbReference type="InterPro" id="IPR001001">
    <property type="entry name" value="DNA_polIII_beta"/>
</dbReference>
<evidence type="ECO:0000256" key="9">
    <source>
        <dbReference type="ARBA" id="ARBA00023125"/>
    </source>
</evidence>
<reference evidence="14 15" key="1">
    <citation type="submission" date="2017-09" db="EMBL/GenBank/DDBJ databases">
        <title>Genomics of the genus Arcobacter.</title>
        <authorList>
            <person name="Perez-Cataluna A."/>
            <person name="Figueras M.J."/>
            <person name="Salas-Masso N."/>
        </authorList>
    </citation>
    <scope>NUCLEOTIDE SEQUENCE [LARGE SCALE GENOMIC DNA]</scope>
    <source>
        <strain evidence="14 15">CECT 7386</strain>
    </source>
</reference>
<comment type="caution">
    <text evidence="14">The sequence shown here is derived from an EMBL/GenBank/DDBJ whole genome shotgun (WGS) entry which is preliminary data.</text>
</comment>
<dbReference type="GO" id="GO:0006271">
    <property type="term" value="P:DNA strand elongation involved in DNA replication"/>
    <property type="evidence" value="ECO:0007669"/>
    <property type="project" value="TreeGrafter"/>
</dbReference>
<evidence type="ECO:0000256" key="10">
    <source>
        <dbReference type="ARBA" id="ARBA00030988"/>
    </source>
</evidence>
<dbReference type="PANTHER" id="PTHR30478">
    <property type="entry name" value="DNA POLYMERASE III SUBUNIT BETA"/>
    <property type="match status" value="1"/>
</dbReference>
<dbReference type="InterPro" id="IPR022635">
    <property type="entry name" value="DNA_polIII_beta_C"/>
</dbReference>
<keyword evidence="4" id="KW-0963">Cytoplasm</keyword>
<dbReference type="InterPro" id="IPR022637">
    <property type="entry name" value="DNA_polIII_beta_cen"/>
</dbReference>
<dbReference type="Proteomes" id="UP000290092">
    <property type="component" value="Unassembled WGS sequence"/>
</dbReference>
<dbReference type="AlphaFoldDB" id="A0AAX2AFJ7"/>
<dbReference type="SUPFAM" id="SSF55979">
    <property type="entry name" value="DNA clamp"/>
    <property type="match status" value="3"/>
</dbReference>
<evidence type="ECO:0000256" key="11">
    <source>
        <dbReference type="ARBA" id="ARBA00033276"/>
    </source>
</evidence>
<gene>
    <name evidence="14" type="ORF">CP985_10925</name>
</gene>
<dbReference type="CDD" id="cd00140">
    <property type="entry name" value="beta_clamp"/>
    <property type="match status" value="1"/>
</dbReference>